<evidence type="ECO:0000313" key="1">
    <source>
        <dbReference type="EMBL" id="VAW30852.1"/>
    </source>
</evidence>
<name>A0A3B0UWQ8_9ZZZZ</name>
<organism evidence="1">
    <name type="scientific">hydrothermal vent metagenome</name>
    <dbReference type="NCBI Taxonomy" id="652676"/>
    <lineage>
        <taxon>unclassified sequences</taxon>
        <taxon>metagenomes</taxon>
        <taxon>ecological metagenomes</taxon>
    </lineage>
</organism>
<proteinExistence type="predicted"/>
<gene>
    <name evidence="1" type="ORF">MNBD_CHLOROFLEXI01-4043</name>
</gene>
<protein>
    <recommendedName>
        <fullName evidence="2">SGNH hydrolase-type esterase domain-containing protein</fullName>
    </recommendedName>
</protein>
<evidence type="ECO:0008006" key="2">
    <source>
        <dbReference type="Google" id="ProtNLM"/>
    </source>
</evidence>
<accession>A0A3B0UWQ8</accession>
<dbReference type="EMBL" id="UOEU01000096">
    <property type="protein sequence ID" value="VAW30852.1"/>
    <property type="molecule type" value="Genomic_DNA"/>
</dbReference>
<dbReference type="AlphaFoldDB" id="A0A3B0UWQ8"/>
<sequence>MQLTSKKPKLSKLFLQRPRLWLGLLLLLGLLVAGGLLFRQLTAVQMGQSSVGLTPLTELGSDTYKGLEGGLYPGGSNERPPTHEEAGIEIAQAIRPLASDGSIDSENGKIGFLAVGMSNTSMEFETFAAQADEILELNPALVLVDGAQRNKASQSVANPNDDYWDVLDERLAEADLSDEQVQIVWLKQARARTHLPFPLDALLLKADLREIVELLNQRFPNLKILYLSSRTYGGYATIDLNPEPYAYQSAFAVKWLIEDQIEGGVGLNYDPEQGTVYAPWLSWGPYLWADGIAAGHDGLVWEQSNFSYDGTHPSPSGQAKVAGMLYFFLRTDETAVPWFLSPEVSQ</sequence>
<dbReference type="SUPFAM" id="SSF52266">
    <property type="entry name" value="SGNH hydrolase"/>
    <property type="match status" value="1"/>
</dbReference>
<feature type="non-terminal residue" evidence="1">
    <location>
        <position position="346"/>
    </location>
</feature>
<reference evidence="1" key="1">
    <citation type="submission" date="2018-06" db="EMBL/GenBank/DDBJ databases">
        <authorList>
            <person name="Zhirakovskaya E."/>
        </authorList>
    </citation>
    <scope>NUCLEOTIDE SEQUENCE</scope>
</reference>